<name>A0AAD9SWT1_9HELO</name>
<evidence type="ECO:0000313" key="2">
    <source>
        <dbReference type="EMBL" id="KAK2624553.1"/>
    </source>
</evidence>
<organism evidence="2 3">
    <name type="scientific">Diplocarpon rosae</name>
    <dbReference type="NCBI Taxonomy" id="946125"/>
    <lineage>
        <taxon>Eukaryota</taxon>
        <taxon>Fungi</taxon>
        <taxon>Dikarya</taxon>
        <taxon>Ascomycota</taxon>
        <taxon>Pezizomycotina</taxon>
        <taxon>Leotiomycetes</taxon>
        <taxon>Helotiales</taxon>
        <taxon>Drepanopezizaceae</taxon>
        <taxon>Diplocarpon</taxon>
    </lineage>
</organism>
<feature type="region of interest" description="Disordered" evidence="1">
    <location>
        <begin position="1"/>
        <end position="22"/>
    </location>
</feature>
<evidence type="ECO:0000256" key="1">
    <source>
        <dbReference type="SAM" id="MobiDB-lite"/>
    </source>
</evidence>
<gene>
    <name evidence="2" type="ORF">QTJ16_006503</name>
</gene>
<dbReference type="PANTHER" id="PTHR37845">
    <property type="entry name" value="SEQUENCE ORPHAN"/>
    <property type="match status" value="1"/>
</dbReference>
<proteinExistence type="predicted"/>
<comment type="caution">
    <text evidence="2">The sequence shown here is derived from an EMBL/GenBank/DDBJ whole genome shotgun (WGS) entry which is preliminary data.</text>
</comment>
<dbReference type="AlphaFoldDB" id="A0AAD9SWT1"/>
<protein>
    <recommendedName>
        <fullName evidence="4">Sequence orphan</fullName>
    </recommendedName>
</protein>
<evidence type="ECO:0008006" key="4">
    <source>
        <dbReference type="Google" id="ProtNLM"/>
    </source>
</evidence>
<dbReference type="PANTHER" id="PTHR37845:SF1">
    <property type="entry name" value="SEQUENCE ORPHAN"/>
    <property type="match status" value="1"/>
</dbReference>
<dbReference type="EMBL" id="JAUBYV010000010">
    <property type="protein sequence ID" value="KAK2624553.1"/>
    <property type="molecule type" value="Genomic_DNA"/>
</dbReference>
<dbReference type="GO" id="GO:0005739">
    <property type="term" value="C:mitochondrion"/>
    <property type="evidence" value="ECO:0007669"/>
    <property type="project" value="TreeGrafter"/>
</dbReference>
<evidence type="ECO:0000313" key="3">
    <source>
        <dbReference type="Proteomes" id="UP001285354"/>
    </source>
</evidence>
<reference evidence="2" key="1">
    <citation type="submission" date="2023-06" db="EMBL/GenBank/DDBJ databases">
        <title>Draft genome of Marssonina rosae.</title>
        <authorList>
            <person name="Cheng Q."/>
        </authorList>
    </citation>
    <scope>NUCLEOTIDE SEQUENCE</scope>
    <source>
        <strain evidence="2">R4</strain>
    </source>
</reference>
<accession>A0AAD9SWT1</accession>
<keyword evidence="3" id="KW-1185">Reference proteome</keyword>
<dbReference type="InterPro" id="IPR038781">
    <property type="entry name" value="C365.16-ike"/>
</dbReference>
<sequence>MTRHSSKLEPPVPDLTMEAPKPLSPLRKAAEAPLVESRIWNTKNLGLRLGADFASGAGAATMVAPLITIIDKAIMQNASGQASLKSSLVDSLKTVLLRPQTLLFSKPFALICMLYGGTYFTANSLDTITSTVRNRPASHVTSGTAKFAASSAANVGLCLVKDATFAKLFGSGGPPRPVPLPSYALFTLRDCLTIFASFNIPPLLGPAISQRMNRELEKTISGQTIAQFAAPAAVQLVSTPMHLLGLDLYNRGSVGTWGDRWQIVKRNWGISAAARICRIVPAFGLGGVVNCNVRRSLMGRLE</sequence>
<dbReference type="Proteomes" id="UP001285354">
    <property type="component" value="Unassembled WGS sequence"/>
</dbReference>